<name>A0LAH3_MAGMM</name>
<evidence type="ECO:0000313" key="2">
    <source>
        <dbReference type="Proteomes" id="UP000002586"/>
    </source>
</evidence>
<dbReference type="RefSeq" id="WP_011714085.1">
    <property type="nucleotide sequence ID" value="NC_008576.1"/>
</dbReference>
<sequence>MLINHNRHKDAKTLLEVWAKLGEPERRSVESFARFLLSQQQPEVAPVAPITEPLNLPAPPGESVVKALKRLKRNYPMIEADMSLLDASAQLVMERMMGGDDAEIIVKMERLFDNYYQNWQAKQMCQDPLPPPDAAT</sequence>
<dbReference type="AlphaFoldDB" id="A0LAH3"/>
<dbReference type="HOGENOM" id="CLU_138601_0_0_5"/>
<dbReference type="Proteomes" id="UP000002586">
    <property type="component" value="Chromosome"/>
</dbReference>
<proteinExistence type="predicted"/>
<keyword evidence="2" id="KW-1185">Reference proteome</keyword>
<accession>A0LAH3</accession>
<organism evidence="1 2">
    <name type="scientific">Magnetococcus marinus (strain ATCC BAA-1437 / JCM 17883 / MC-1)</name>
    <dbReference type="NCBI Taxonomy" id="156889"/>
    <lineage>
        <taxon>Bacteria</taxon>
        <taxon>Pseudomonadati</taxon>
        <taxon>Pseudomonadota</taxon>
        <taxon>Magnetococcia</taxon>
        <taxon>Magnetococcales</taxon>
        <taxon>Magnetococcaceae</taxon>
        <taxon>Magnetococcus</taxon>
    </lineage>
</organism>
<gene>
    <name evidence="1" type="ordered locus">Mmc1_2466</name>
</gene>
<evidence type="ECO:0000313" key="1">
    <source>
        <dbReference type="EMBL" id="ABK44966.1"/>
    </source>
</evidence>
<dbReference type="OrthoDB" id="8481263at2"/>
<reference evidence="1 2" key="2">
    <citation type="journal article" date="2012" name="Int. J. Syst. Evol. Microbiol.">
        <title>Magnetococcus marinus gen. nov., sp. nov., a marine, magnetotactic bacterium that represents a novel lineage (Magnetococcaceae fam. nov.; Magnetococcales ord. nov.) at the base of the Alphaproteobacteria.</title>
        <authorList>
            <person name="Bazylinski D.A."/>
            <person name="Williams T.J."/>
            <person name="Lefevre C.T."/>
            <person name="Berg R.J."/>
            <person name="Zhang C.L."/>
            <person name="Bowser S.S."/>
            <person name="Dean A.J."/>
            <person name="Beveridge T.J."/>
        </authorList>
    </citation>
    <scope>NUCLEOTIDE SEQUENCE [LARGE SCALE GENOMIC DNA]</scope>
    <source>
        <strain evidence="2">ATCC BAA-1437 / JCM 17883 / MC-1</strain>
    </source>
</reference>
<dbReference type="KEGG" id="mgm:Mmc1_2466"/>
<protein>
    <submittedName>
        <fullName evidence="1">Uncharacterized protein</fullName>
    </submittedName>
</protein>
<reference evidence="2" key="1">
    <citation type="journal article" date="2009" name="Appl. Environ. Microbiol.">
        <title>Complete genome sequence of the chemolithoautotrophic marine magnetotactic coccus strain MC-1.</title>
        <authorList>
            <person name="Schubbe S."/>
            <person name="Williams T.J."/>
            <person name="Xie G."/>
            <person name="Kiss H.E."/>
            <person name="Brettin T.S."/>
            <person name="Martinez D."/>
            <person name="Ross C.A."/>
            <person name="Schuler D."/>
            <person name="Cox B.L."/>
            <person name="Nealson K.H."/>
            <person name="Bazylinski D.A."/>
        </authorList>
    </citation>
    <scope>NUCLEOTIDE SEQUENCE [LARGE SCALE GENOMIC DNA]</scope>
    <source>
        <strain evidence="2">ATCC BAA-1437 / JCM 17883 / MC-1</strain>
    </source>
</reference>
<dbReference type="eggNOG" id="ENOG5032TA3">
    <property type="taxonomic scope" value="Bacteria"/>
</dbReference>
<dbReference type="STRING" id="156889.Mmc1_2466"/>
<dbReference type="EMBL" id="CP000471">
    <property type="protein sequence ID" value="ABK44966.1"/>
    <property type="molecule type" value="Genomic_DNA"/>
</dbReference>